<protein>
    <recommendedName>
        <fullName evidence="3">2'-phosphotransferase</fullName>
    </recommendedName>
</protein>
<dbReference type="AlphaFoldDB" id="A0A9P6EA14"/>
<dbReference type="GO" id="GO:0000215">
    <property type="term" value="F:tRNA 2'-phosphotransferase activity"/>
    <property type="evidence" value="ECO:0007669"/>
    <property type="project" value="TreeGrafter"/>
</dbReference>
<dbReference type="Proteomes" id="UP000807306">
    <property type="component" value="Unassembled WGS sequence"/>
</dbReference>
<evidence type="ECO:0008006" key="3">
    <source>
        <dbReference type="Google" id="ProtNLM"/>
    </source>
</evidence>
<name>A0A9P6EA14_9AGAR</name>
<keyword evidence="2" id="KW-1185">Reference proteome</keyword>
<dbReference type="InterPro" id="IPR002745">
    <property type="entry name" value="Ptrans_KptA/Tpt1"/>
</dbReference>
<comment type="caution">
    <text evidence="1">The sequence shown here is derived from an EMBL/GenBank/DDBJ whole genome shotgun (WGS) entry which is preliminary data.</text>
</comment>
<gene>
    <name evidence="1" type="ORF">CPB83DRAFT_860044</name>
</gene>
<evidence type="ECO:0000313" key="1">
    <source>
        <dbReference type="EMBL" id="KAF9525118.1"/>
    </source>
</evidence>
<dbReference type="OrthoDB" id="419694at2759"/>
<dbReference type="Pfam" id="PF01885">
    <property type="entry name" value="PTS_2-RNA"/>
    <property type="match status" value="1"/>
</dbReference>
<dbReference type="SUPFAM" id="SSF56399">
    <property type="entry name" value="ADP-ribosylation"/>
    <property type="match status" value="1"/>
</dbReference>
<dbReference type="GO" id="GO:0006388">
    <property type="term" value="P:tRNA splicing, via endonucleolytic cleavage and ligation"/>
    <property type="evidence" value="ECO:0007669"/>
    <property type="project" value="TreeGrafter"/>
</dbReference>
<accession>A0A9P6EA14</accession>
<dbReference type="EMBL" id="MU157888">
    <property type="protein sequence ID" value="KAF9525118.1"/>
    <property type="molecule type" value="Genomic_DNA"/>
</dbReference>
<organism evidence="1 2">
    <name type="scientific">Crepidotus variabilis</name>
    <dbReference type="NCBI Taxonomy" id="179855"/>
    <lineage>
        <taxon>Eukaryota</taxon>
        <taxon>Fungi</taxon>
        <taxon>Dikarya</taxon>
        <taxon>Basidiomycota</taxon>
        <taxon>Agaricomycotina</taxon>
        <taxon>Agaricomycetes</taxon>
        <taxon>Agaricomycetidae</taxon>
        <taxon>Agaricales</taxon>
        <taxon>Agaricineae</taxon>
        <taxon>Crepidotaceae</taxon>
        <taxon>Crepidotus</taxon>
    </lineage>
</organism>
<dbReference type="PANTHER" id="PTHR12684">
    <property type="entry name" value="PUTATIVE PHOSPHOTRANSFERASE"/>
    <property type="match status" value="1"/>
</dbReference>
<dbReference type="PANTHER" id="PTHR12684:SF2">
    <property type="entry name" value="TRNA 2'-PHOSPHOTRANSFERASE 1"/>
    <property type="match status" value="1"/>
</dbReference>
<reference evidence="1" key="1">
    <citation type="submission" date="2020-11" db="EMBL/GenBank/DDBJ databases">
        <authorList>
            <consortium name="DOE Joint Genome Institute"/>
            <person name="Ahrendt S."/>
            <person name="Riley R."/>
            <person name="Andreopoulos W."/>
            <person name="Labutti K."/>
            <person name="Pangilinan J."/>
            <person name="Ruiz-Duenas F.J."/>
            <person name="Barrasa J.M."/>
            <person name="Sanchez-Garcia M."/>
            <person name="Camarero S."/>
            <person name="Miyauchi S."/>
            <person name="Serrano A."/>
            <person name="Linde D."/>
            <person name="Babiker R."/>
            <person name="Drula E."/>
            <person name="Ayuso-Fernandez I."/>
            <person name="Pacheco R."/>
            <person name="Padilla G."/>
            <person name="Ferreira P."/>
            <person name="Barriuso J."/>
            <person name="Kellner H."/>
            <person name="Castanera R."/>
            <person name="Alfaro M."/>
            <person name="Ramirez L."/>
            <person name="Pisabarro A.G."/>
            <person name="Kuo A."/>
            <person name="Tritt A."/>
            <person name="Lipzen A."/>
            <person name="He G."/>
            <person name="Yan M."/>
            <person name="Ng V."/>
            <person name="Cullen D."/>
            <person name="Martin F."/>
            <person name="Rosso M.-N."/>
            <person name="Henrissat B."/>
            <person name="Hibbett D."/>
            <person name="Martinez A.T."/>
            <person name="Grigoriev I.V."/>
        </authorList>
    </citation>
    <scope>NUCLEOTIDE SEQUENCE</scope>
    <source>
        <strain evidence="1">CBS 506.95</strain>
    </source>
</reference>
<sequence>MFACLQGIHKLQPLTQRTIDSSNASKRTFSTLFSETRKKAADFRELQKIKSTLFYLLRPNIGRELGLYNRDDGYVSVKRLLNLPEFSGMDVSQLQTLIDRDEDRKFRITLDPTKGDDCWWLRAKEWNETTWVMKPLFKRDHPGAAVYPTTMKEYESHIARNGIPRNGKEWIEVIRGISTEDFLDSLKDEEQVLIFLNIPKCIEGGLRFFSPTPAEQSWVEYTPIVTKGNSMGYIPPSLFQTVEVIRAKKRLIWGNPKPMNNKTWFDITLDDDAFEKDGNRKSLLKEPDSVSGVFKDLKAQQSVYSGLSVKKQRGVADEANHILTMS</sequence>
<proteinExistence type="predicted"/>
<evidence type="ECO:0000313" key="2">
    <source>
        <dbReference type="Proteomes" id="UP000807306"/>
    </source>
</evidence>